<feature type="compositionally biased region" description="Basic and acidic residues" evidence="1">
    <location>
        <begin position="1194"/>
        <end position="1215"/>
    </location>
</feature>
<feature type="compositionally biased region" description="Basic and acidic residues" evidence="1">
    <location>
        <begin position="1155"/>
        <end position="1164"/>
    </location>
</feature>
<feature type="compositionally biased region" description="Basic and acidic residues" evidence="1">
    <location>
        <begin position="1544"/>
        <end position="1563"/>
    </location>
</feature>
<proteinExistence type="predicted"/>
<dbReference type="EMBL" id="CAXAMM010012091">
    <property type="protein sequence ID" value="CAK9027898.1"/>
    <property type="molecule type" value="Genomic_DNA"/>
</dbReference>
<evidence type="ECO:0000256" key="1">
    <source>
        <dbReference type="SAM" id="MobiDB-lite"/>
    </source>
</evidence>
<feature type="region of interest" description="Disordered" evidence="1">
    <location>
        <begin position="1544"/>
        <end position="1635"/>
    </location>
</feature>
<feature type="compositionally biased region" description="Basic and acidic residues" evidence="1">
    <location>
        <begin position="1129"/>
        <end position="1148"/>
    </location>
</feature>
<evidence type="ECO:0000313" key="2">
    <source>
        <dbReference type="EMBL" id="CAK9027898.1"/>
    </source>
</evidence>
<keyword evidence="3" id="KW-1185">Reference proteome</keyword>
<feature type="compositionally biased region" description="Low complexity" evidence="1">
    <location>
        <begin position="1576"/>
        <end position="1599"/>
    </location>
</feature>
<feature type="region of interest" description="Disordered" evidence="1">
    <location>
        <begin position="1798"/>
        <end position="1820"/>
    </location>
</feature>
<reference evidence="2 3" key="1">
    <citation type="submission" date="2024-02" db="EMBL/GenBank/DDBJ databases">
        <authorList>
            <person name="Chen Y."/>
            <person name="Shah S."/>
            <person name="Dougan E. K."/>
            <person name="Thang M."/>
            <person name="Chan C."/>
        </authorList>
    </citation>
    <scope>NUCLEOTIDE SEQUENCE [LARGE SCALE GENOMIC DNA]</scope>
</reference>
<comment type="caution">
    <text evidence="2">The sequence shown here is derived from an EMBL/GenBank/DDBJ whole genome shotgun (WGS) entry which is preliminary data.</text>
</comment>
<feature type="region of interest" description="Disordered" evidence="1">
    <location>
        <begin position="1480"/>
        <end position="1501"/>
    </location>
</feature>
<feature type="region of interest" description="Disordered" evidence="1">
    <location>
        <begin position="1129"/>
        <end position="1215"/>
    </location>
</feature>
<dbReference type="Proteomes" id="UP001642464">
    <property type="component" value="Unassembled WGS sequence"/>
</dbReference>
<evidence type="ECO:0000313" key="3">
    <source>
        <dbReference type="Proteomes" id="UP001642464"/>
    </source>
</evidence>
<gene>
    <name evidence="2" type="ORF">SCF082_LOCUS18137</name>
</gene>
<name>A0ABP0KM14_9DINO</name>
<accession>A0ABP0KM14</accession>
<sequence>MVNQLWQKLKVVNGMRSRSKGGCEYAPLCVLDSVLLADNCRSLDSEIDLLREVATHTAYKARATLRMLCLEMPSEDVARSRVRSLLTDMGVESGLWSMPSLKDDGSVVFPESLPLGDIDHMLHHVMEDAEAAFAIDNPYWTAWDNQIKGLSKFFSKRDCCDRYIQKQVLENNKLSQHSKRVIARLFDMTCPTHCRTRWHYAFEVMRWVAGREKLIEYLEPASATNADDTSTAEAAALQQLGTSSEQRLRFWAIFWTYYSLQSWGFGVYLYMHSCPCPEHQNQESKLQLLRRKPCKLNGRQLINLSNGKCSCFLSDLKALRLEANQKASDALSRLAQVDAECERIIKRSFETAKGAMMLRFQQGTSFYEEFPWSLPKLMTFILVGEGDREAAIKESRASAAELIRLYRAGSLQQGIFADKFFAAGQPLAAELAEWAFGSHCMQDGLFHELLSYAFSLVAMQRLESRHHLVNMRVSPARASSAAYVSANLRRTLNNDVKEESFRQKFEHYLQHFEELVPETWQSKCELHKLISGHSLALMFQDVSADCALVQAYSLPPRPRRNDLILKMHEHVRVALAPGSCYAVPVSQTDTGATVYMIVKLVDKRPDAKKYMQRSLQWNTKADPWHDCVGVIALGTTTVEPESECIPCQDGKVDLLPLPADTEADVEMGSVEAVQVETFFKYNFDHVYKFQEAVHTCKLSEDAICGRMEDEDDTTDIGGLDNDSHTTPMKTSVASSMAADSVEFPEMSFIVNQKIAGGSHMFKWGKQFMKAIDSFTPAPAMPSWTGVQVCTEFSGTGCAETAFQSAAHHLGLDTVFRYAADIDGECRKVLTTSFDSESCVFGDILELLPQDLRTSVDEMVEEKVAVLKNELCEALGMDSEMIKAMRKLPCVAVFDKLFSKSGVLKKKLGNAHKGLDAYRKRFPGFKIADLYQSPESRPRCMDCKEAIGDGAERKFGSLFKCCDCHSSYRYCRDHMEGWSKMSPEELEQLEIKRKCILMKNKWLDKIKELDTEISVSLSRAKKYDESIELANLLKSRFERLFAMGPDVQLSSMTSDKDSIIAEFDKSSAVSKLSPLSHSRHKTLLAPTKQSLQDYDKTMVSSEQSVRKALVQLDKTIDTLEAAEEQRLEQERRMQELKRKKLNAIEDKMKQARRKGKEQAEKDVRAHGSHSSNDEDEPEGSVASSSSSSDEEDDEDKKGEGKKDKGKSGKSKDGNDHDHATAVEWRLLSDADALSEALLRIPFSTEHRDFLAKQPYLIRLGGGEELNLDVAVYDQDLIRSARSKDGEHYSQTRLRSFLQQSHRPAHLAVYIRELMTGYNKLDELFIYVLDGSLFCACIPFSYFKTNIESKGWTLTDCAAHLGHMKPPDLAAANGRIEFLQTGQAVVIPAGYIIFHASKGLLPEAFLPTQMSKDSLSDGCSLYVFTGLPMNLMNAESFEDLLQTVQLAIHTCGDKKIWAMRKEGLSLGLKFLKQLAPAANVKTETLSPGNKSKAGGSEAPQDASMLRPEDVADLGEEIWAELEKAKAHQFFPAYLQELLSEVDEDYEFGHEDGDPAADLGRDDADARPASLDVPPETEAPALPASGCAAAGEIAAAAEAPSQAEERKTEAAAEAPSQAEERELDPPAPAAPAAESAEHGKLMLDYTARPKSISDIRRFLKKKGAQTLAEERVRALQHPMFKKYSSAMLRGESMASWGVIDGESDTKALQDLRGFIVWLHDKSGLSSDELHETREPAQETEADITLESLAAKTATQAVLDAQFVEVDPMYEHLPNPSSDAMDLLNAGHGAKPTAAAAKAKHAIKPSKAKQSHIEQYAAKSKDRARASCATIYSAGGYPSASDNQEPRPVC</sequence>
<protein>
    <submittedName>
        <fullName evidence="2">Chloroplastic/mitochondrial</fullName>
    </submittedName>
</protein>
<organism evidence="2 3">
    <name type="scientific">Durusdinium trenchii</name>
    <dbReference type="NCBI Taxonomy" id="1381693"/>
    <lineage>
        <taxon>Eukaryota</taxon>
        <taxon>Sar</taxon>
        <taxon>Alveolata</taxon>
        <taxon>Dinophyceae</taxon>
        <taxon>Suessiales</taxon>
        <taxon>Symbiodiniaceae</taxon>
        <taxon>Durusdinium</taxon>
    </lineage>
</organism>